<evidence type="ECO:0000256" key="1">
    <source>
        <dbReference type="SAM" id="SignalP"/>
    </source>
</evidence>
<keyword evidence="1" id="KW-0732">Signal</keyword>
<feature type="signal peptide" evidence="1">
    <location>
        <begin position="1"/>
        <end position="23"/>
    </location>
</feature>
<dbReference type="Proteomes" id="UP000652231">
    <property type="component" value="Unassembled WGS sequence"/>
</dbReference>
<reference evidence="2" key="1">
    <citation type="journal article" date="2014" name="Int. J. Syst. Evol. Microbiol.">
        <title>Complete genome sequence of Corynebacterium casei LMG S-19264T (=DSM 44701T), isolated from a smear-ripened cheese.</title>
        <authorList>
            <consortium name="US DOE Joint Genome Institute (JGI-PGF)"/>
            <person name="Walter F."/>
            <person name="Albersmeier A."/>
            <person name="Kalinowski J."/>
            <person name="Ruckert C."/>
        </authorList>
    </citation>
    <scope>NUCLEOTIDE SEQUENCE</scope>
    <source>
        <strain evidence="2">CGMCC 1.12924</strain>
    </source>
</reference>
<sequence length="181" mass="19145">MTLMKNPVFYLILTLLFTFTACSGDDDNGSNGDDPNVGANEITFDISGAVEGNKSGSSYVVIVEGYSYMISNNDGTSGSDQTFSLAFHKSFEDENPSANPAPGTYPIGNSVDVLDVDGFWVVYTDTQTDQEFGGQNVNGTLTITSTNNNQLKGTFEFTADGFPGTEGTITVTNGSFSAAID</sequence>
<evidence type="ECO:0000313" key="3">
    <source>
        <dbReference type="Proteomes" id="UP000652231"/>
    </source>
</evidence>
<keyword evidence="3" id="KW-1185">Reference proteome</keyword>
<protein>
    <submittedName>
        <fullName evidence="2">Uncharacterized protein</fullName>
    </submittedName>
</protein>
<feature type="chain" id="PRO_5035298475" evidence="1">
    <location>
        <begin position="24"/>
        <end position="181"/>
    </location>
</feature>
<proteinExistence type="predicted"/>
<dbReference type="AlphaFoldDB" id="A0A8J2VB15"/>
<reference evidence="2" key="2">
    <citation type="submission" date="2020-09" db="EMBL/GenBank/DDBJ databases">
        <authorList>
            <person name="Sun Q."/>
            <person name="Zhou Y."/>
        </authorList>
    </citation>
    <scope>NUCLEOTIDE SEQUENCE</scope>
    <source>
        <strain evidence="2">CGMCC 1.12924</strain>
    </source>
</reference>
<organism evidence="2 3">
    <name type="scientific">Planktosalinus lacus</name>
    <dbReference type="NCBI Taxonomy" id="1526573"/>
    <lineage>
        <taxon>Bacteria</taxon>
        <taxon>Pseudomonadati</taxon>
        <taxon>Bacteroidota</taxon>
        <taxon>Flavobacteriia</taxon>
        <taxon>Flavobacteriales</taxon>
        <taxon>Flavobacteriaceae</taxon>
        <taxon>Planktosalinus</taxon>
    </lineage>
</organism>
<accession>A0A8J2VB15</accession>
<dbReference type="EMBL" id="BMGK01000011">
    <property type="protein sequence ID" value="GGD99803.1"/>
    <property type="molecule type" value="Genomic_DNA"/>
</dbReference>
<comment type="caution">
    <text evidence="2">The sequence shown here is derived from an EMBL/GenBank/DDBJ whole genome shotgun (WGS) entry which is preliminary data.</text>
</comment>
<evidence type="ECO:0000313" key="2">
    <source>
        <dbReference type="EMBL" id="GGD99803.1"/>
    </source>
</evidence>
<gene>
    <name evidence="2" type="ORF">GCM10011312_24140</name>
</gene>
<name>A0A8J2VB15_9FLAO</name>
<dbReference type="PROSITE" id="PS51257">
    <property type="entry name" value="PROKAR_LIPOPROTEIN"/>
    <property type="match status" value="1"/>
</dbReference>